<dbReference type="EMBL" id="JBHRSB010000001">
    <property type="protein sequence ID" value="MFC2999408.1"/>
    <property type="molecule type" value="Genomic_DNA"/>
</dbReference>
<keyword evidence="1" id="KW-0812">Transmembrane</keyword>
<evidence type="ECO:0000259" key="2">
    <source>
        <dbReference type="Pfam" id="PF07811"/>
    </source>
</evidence>
<name>A0ABV7BQ54_9PROT</name>
<reference evidence="4" key="1">
    <citation type="journal article" date="2019" name="Int. J. Syst. Evol. Microbiol.">
        <title>The Global Catalogue of Microorganisms (GCM) 10K type strain sequencing project: providing services to taxonomists for standard genome sequencing and annotation.</title>
        <authorList>
            <consortium name="The Broad Institute Genomics Platform"/>
            <consortium name="The Broad Institute Genome Sequencing Center for Infectious Disease"/>
            <person name="Wu L."/>
            <person name="Ma J."/>
        </authorList>
    </citation>
    <scope>NUCLEOTIDE SEQUENCE [LARGE SCALE GENOMIC DNA]</scope>
    <source>
        <strain evidence="4">CGMCC 1.16855</strain>
    </source>
</reference>
<proteinExistence type="predicted"/>
<evidence type="ECO:0000256" key="1">
    <source>
        <dbReference type="SAM" id="Phobius"/>
    </source>
</evidence>
<organism evidence="3 4">
    <name type="scientific">Falsiroseomonas tokyonensis</name>
    <dbReference type="NCBI Taxonomy" id="430521"/>
    <lineage>
        <taxon>Bacteria</taxon>
        <taxon>Pseudomonadati</taxon>
        <taxon>Pseudomonadota</taxon>
        <taxon>Alphaproteobacteria</taxon>
        <taxon>Acetobacterales</taxon>
        <taxon>Roseomonadaceae</taxon>
        <taxon>Falsiroseomonas</taxon>
    </lineage>
</organism>
<evidence type="ECO:0000313" key="3">
    <source>
        <dbReference type="EMBL" id="MFC2999408.1"/>
    </source>
</evidence>
<dbReference type="InterPro" id="IPR012495">
    <property type="entry name" value="TadE-like_dom"/>
</dbReference>
<dbReference type="Proteomes" id="UP001595420">
    <property type="component" value="Unassembled WGS sequence"/>
</dbReference>
<keyword evidence="1" id="KW-1133">Transmembrane helix</keyword>
<evidence type="ECO:0000313" key="4">
    <source>
        <dbReference type="Proteomes" id="UP001595420"/>
    </source>
</evidence>
<keyword evidence="1" id="KW-0472">Membrane</keyword>
<sequence length="145" mass="15243">MLKAWKASRDRRGLAALEFCIAAPMLVTVLVGVMDLGRAIDQTIRLETAARDGAQYALSFPDDLAGIRNSVSTALNGQAGLRTPQVTMACECPSAGGGVPAADPGCTSPCSGRQRLLTIVAQQDFNATLLKNVKVLTGNVTLRIE</sequence>
<gene>
    <name evidence="3" type="ORF">ACFOD3_05855</name>
</gene>
<feature type="transmembrane region" description="Helical" evidence="1">
    <location>
        <begin position="12"/>
        <end position="34"/>
    </location>
</feature>
<dbReference type="RefSeq" id="WP_216835302.1">
    <property type="nucleotide sequence ID" value="NZ_JAFNJS010000001.1"/>
</dbReference>
<protein>
    <submittedName>
        <fullName evidence="3">TadE/TadG family type IV pilus assembly protein</fullName>
    </submittedName>
</protein>
<keyword evidence="4" id="KW-1185">Reference proteome</keyword>
<feature type="domain" description="TadE-like" evidence="2">
    <location>
        <begin position="13"/>
        <end position="54"/>
    </location>
</feature>
<comment type="caution">
    <text evidence="3">The sequence shown here is derived from an EMBL/GenBank/DDBJ whole genome shotgun (WGS) entry which is preliminary data.</text>
</comment>
<accession>A0ABV7BQ54</accession>
<dbReference type="Pfam" id="PF07811">
    <property type="entry name" value="TadE"/>
    <property type="match status" value="1"/>
</dbReference>